<organism evidence="2 3">
    <name type="scientific">Thalassiosira oceanica</name>
    <name type="common">Marine diatom</name>
    <dbReference type="NCBI Taxonomy" id="159749"/>
    <lineage>
        <taxon>Eukaryota</taxon>
        <taxon>Sar</taxon>
        <taxon>Stramenopiles</taxon>
        <taxon>Ochrophyta</taxon>
        <taxon>Bacillariophyta</taxon>
        <taxon>Coscinodiscophyceae</taxon>
        <taxon>Thalassiosirophycidae</taxon>
        <taxon>Thalassiosirales</taxon>
        <taxon>Thalassiosiraceae</taxon>
        <taxon>Thalassiosira</taxon>
    </lineage>
</organism>
<feature type="compositionally biased region" description="Pro residues" evidence="1">
    <location>
        <begin position="133"/>
        <end position="147"/>
    </location>
</feature>
<gene>
    <name evidence="2" type="ORF">THAOC_36473</name>
</gene>
<accession>K0R1U2</accession>
<feature type="non-terminal residue" evidence="2">
    <location>
        <position position="157"/>
    </location>
</feature>
<proteinExistence type="predicted"/>
<feature type="compositionally biased region" description="Polar residues" evidence="1">
    <location>
        <begin position="18"/>
        <end position="39"/>
    </location>
</feature>
<dbReference type="Proteomes" id="UP000266841">
    <property type="component" value="Unassembled WGS sequence"/>
</dbReference>
<evidence type="ECO:0000256" key="1">
    <source>
        <dbReference type="SAM" id="MobiDB-lite"/>
    </source>
</evidence>
<dbReference type="EMBL" id="AGNL01049011">
    <property type="protein sequence ID" value="EJK44949.1"/>
    <property type="molecule type" value="Genomic_DNA"/>
</dbReference>
<name>K0R1U2_THAOC</name>
<protein>
    <submittedName>
        <fullName evidence="2">Uncharacterized protein</fullName>
    </submittedName>
</protein>
<dbReference type="AlphaFoldDB" id="K0R1U2"/>
<sequence length="157" mass="17042">MRFSLHAENAEEDRGDGQQDSTSDFRSAAGSSALSTQYLPRTEIMTPKEPHKLKGPFRLQARQPSLISPLPTPSNSTTDPGPPQPLPFRRAGDVRESRPAEEHPAPRVPSFLSAARTPPRSRRRPAPRSVWPPTLPRPPPLGPPPAGPMDEAPASAL</sequence>
<feature type="region of interest" description="Disordered" evidence="1">
    <location>
        <begin position="1"/>
        <end position="157"/>
    </location>
</feature>
<reference evidence="2 3" key="1">
    <citation type="journal article" date="2012" name="Genome Biol.">
        <title>Genome and low-iron response of an oceanic diatom adapted to chronic iron limitation.</title>
        <authorList>
            <person name="Lommer M."/>
            <person name="Specht M."/>
            <person name="Roy A.S."/>
            <person name="Kraemer L."/>
            <person name="Andreson R."/>
            <person name="Gutowska M.A."/>
            <person name="Wolf J."/>
            <person name="Bergner S.V."/>
            <person name="Schilhabel M.B."/>
            <person name="Klostermeier U.C."/>
            <person name="Beiko R.G."/>
            <person name="Rosenstiel P."/>
            <person name="Hippler M."/>
            <person name="Laroche J."/>
        </authorList>
    </citation>
    <scope>NUCLEOTIDE SEQUENCE [LARGE SCALE GENOMIC DNA]</scope>
    <source>
        <strain evidence="2 3">CCMP1005</strain>
    </source>
</reference>
<feature type="compositionally biased region" description="Basic and acidic residues" evidence="1">
    <location>
        <begin position="90"/>
        <end position="105"/>
    </location>
</feature>
<evidence type="ECO:0000313" key="2">
    <source>
        <dbReference type="EMBL" id="EJK44949.1"/>
    </source>
</evidence>
<evidence type="ECO:0000313" key="3">
    <source>
        <dbReference type="Proteomes" id="UP000266841"/>
    </source>
</evidence>
<comment type="caution">
    <text evidence="2">The sequence shown here is derived from an EMBL/GenBank/DDBJ whole genome shotgun (WGS) entry which is preliminary data.</text>
</comment>
<keyword evidence="3" id="KW-1185">Reference proteome</keyword>